<keyword evidence="1" id="KW-0812">Transmembrane</keyword>
<evidence type="ECO:0000256" key="1">
    <source>
        <dbReference type="SAM" id="Phobius"/>
    </source>
</evidence>
<keyword evidence="3" id="KW-1185">Reference proteome</keyword>
<evidence type="ECO:0000313" key="3">
    <source>
        <dbReference type="Proteomes" id="UP000573599"/>
    </source>
</evidence>
<keyword evidence="1" id="KW-1133">Transmembrane helix</keyword>
<proteinExistence type="predicted"/>
<feature type="transmembrane region" description="Helical" evidence="1">
    <location>
        <begin position="148"/>
        <end position="166"/>
    </location>
</feature>
<feature type="transmembrane region" description="Helical" evidence="1">
    <location>
        <begin position="105"/>
        <end position="127"/>
    </location>
</feature>
<name>A0A852WNB7_9MICO</name>
<gene>
    <name evidence="2" type="ORF">BJ986_002831</name>
</gene>
<keyword evidence="1" id="KW-0472">Membrane</keyword>
<comment type="caution">
    <text evidence="2">The sequence shown here is derived from an EMBL/GenBank/DDBJ whole genome shotgun (WGS) entry which is preliminary data.</text>
</comment>
<dbReference type="RefSeq" id="WP_179422694.1">
    <property type="nucleotide sequence ID" value="NZ_JACCAB010000001.1"/>
</dbReference>
<reference evidence="2 3" key="1">
    <citation type="submission" date="2020-07" db="EMBL/GenBank/DDBJ databases">
        <title>Sequencing the genomes of 1000 actinobacteria strains.</title>
        <authorList>
            <person name="Klenk H.-P."/>
        </authorList>
    </citation>
    <scope>NUCLEOTIDE SEQUENCE [LARGE SCALE GENOMIC DNA]</scope>
    <source>
        <strain evidence="2 3">DSM 23987</strain>
    </source>
</reference>
<feature type="transmembrane region" description="Helical" evidence="1">
    <location>
        <begin position="65"/>
        <end position="85"/>
    </location>
</feature>
<dbReference type="Proteomes" id="UP000573599">
    <property type="component" value="Unassembled WGS sequence"/>
</dbReference>
<feature type="transmembrane region" description="Helical" evidence="1">
    <location>
        <begin position="29"/>
        <end position="45"/>
    </location>
</feature>
<sequence length="174" mass="17891">MLSTGLAGVALVTGQPILASPLGESYQGITVGLLALLCSCVGFALSLRSRAARALSVRAGARYRLLWFVVQLLVVVAVAESVAGLDLAPRRLVFAVGWGAGVAGLLALVSEGASILYGFLLFASAVLTPRGEPARWWAPLAHAPVRDGGVVVAAIVLLACGAVYVANPRRGRGF</sequence>
<dbReference type="AlphaFoldDB" id="A0A852WNB7"/>
<accession>A0A852WNB7</accession>
<organism evidence="2 3">
    <name type="scientific">Pedococcus badiiscoriae</name>
    <dbReference type="NCBI Taxonomy" id="642776"/>
    <lineage>
        <taxon>Bacteria</taxon>
        <taxon>Bacillati</taxon>
        <taxon>Actinomycetota</taxon>
        <taxon>Actinomycetes</taxon>
        <taxon>Micrococcales</taxon>
        <taxon>Intrasporangiaceae</taxon>
        <taxon>Pedococcus</taxon>
    </lineage>
</organism>
<evidence type="ECO:0000313" key="2">
    <source>
        <dbReference type="EMBL" id="NYG08344.1"/>
    </source>
</evidence>
<protein>
    <submittedName>
        <fullName evidence="2">Uncharacterized protein</fullName>
    </submittedName>
</protein>
<dbReference type="EMBL" id="JACCAB010000001">
    <property type="protein sequence ID" value="NYG08344.1"/>
    <property type="molecule type" value="Genomic_DNA"/>
</dbReference>